<dbReference type="InterPro" id="IPR032466">
    <property type="entry name" value="Metal_Hydrolase"/>
</dbReference>
<dbReference type="PANTHER" id="PTHR11409">
    <property type="entry name" value="ADENOSINE DEAMINASE"/>
    <property type="match status" value="1"/>
</dbReference>
<gene>
    <name evidence="8" type="primary">add1</name>
    <name evidence="8" type="ORF">AHIS1636_01070</name>
</gene>
<feature type="domain" description="Adenosine deaminase" evidence="7">
    <location>
        <begin position="26"/>
        <end position="379"/>
    </location>
</feature>
<dbReference type="PANTHER" id="PTHR11409:SF43">
    <property type="entry name" value="ADENOSINE DEAMINASE"/>
    <property type="match status" value="1"/>
</dbReference>
<keyword evidence="4" id="KW-0479">Metal-binding</keyword>
<protein>
    <recommendedName>
        <fullName evidence="3">adenosine deaminase</fullName>
        <ecNumber evidence="3">3.5.4.4</ecNumber>
    </recommendedName>
</protein>
<reference evidence="8 9" key="1">
    <citation type="journal article" date="2023" name="Int. J. Syst. Evol. Microbiol.">
        <title>Arthrobacter mangrovi sp. nov., an actinobacterium isolated from the rhizosphere of a mangrove.</title>
        <authorList>
            <person name="Hamada M."/>
            <person name="Saitou S."/>
            <person name="Enomoto N."/>
            <person name="Nanri K."/>
            <person name="Hidaka K."/>
            <person name="Miura T."/>
            <person name="Tamura T."/>
        </authorList>
    </citation>
    <scope>NUCLEOTIDE SEQUENCE [LARGE SCALE GENOMIC DNA]</scope>
    <source>
        <strain evidence="8 9">NBRC 112813</strain>
    </source>
</reference>
<comment type="similarity">
    <text evidence="2">Belongs to the metallo-dependent hydrolases superfamily. Adenosine and AMP deaminases family.</text>
</comment>
<comment type="cofactor">
    <cofactor evidence="1">
        <name>Zn(2+)</name>
        <dbReference type="ChEBI" id="CHEBI:29105"/>
    </cofactor>
</comment>
<keyword evidence="9" id="KW-1185">Reference proteome</keyword>
<keyword evidence="5" id="KW-0378">Hydrolase</keyword>
<evidence type="ECO:0000256" key="4">
    <source>
        <dbReference type="ARBA" id="ARBA00022723"/>
    </source>
</evidence>
<evidence type="ECO:0000256" key="6">
    <source>
        <dbReference type="ARBA" id="ARBA00022833"/>
    </source>
</evidence>
<sequence length="387" mass="41741">MVVPVTEPNFSAEPAPDVDIDIRSLPKVSLHDHLDGGLRPATIIELAAEAGHQLPSTDPVALGEWFLESADSGSLERYLETFDHTVAVMQTKEGLFRVAKEFVEDLADDGVVYGEVRWAPEQHLAKGLTLDEAVEAVEAGLEAGVAAVEATGRPIQVGQLITAMRHADRGQEIAELAVRHRDKGAVGFDIAGAEDGFPPYRFKDAFTYLAENQFPVTVHAGEAAGLDSIVDALVSGRALRLGHGVRIAEDIQVDFSGDNGSEDEAEVGMVTLGRVAAWVRDRGIPLECSPSSNLQTGAISVFGEGIESHPFDLLYQTGFKVTINPDNRLMSGVSLSDEYELLVETFDYDLDDLLQLTLNAAEAAFLPLEEREALVEYIAEGFRAAQG</sequence>
<name>A0ABQ5MNU9_9MICC</name>
<evidence type="ECO:0000313" key="8">
    <source>
        <dbReference type="EMBL" id="GLB65668.1"/>
    </source>
</evidence>
<evidence type="ECO:0000256" key="3">
    <source>
        <dbReference type="ARBA" id="ARBA00012784"/>
    </source>
</evidence>
<evidence type="ECO:0000256" key="2">
    <source>
        <dbReference type="ARBA" id="ARBA00006676"/>
    </source>
</evidence>
<dbReference type="NCBIfam" id="NF006847">
    <property type="entry name" value="PRK09358.1-2"/>
    <property type="match status" value="1"/>
</dbReference>
<dbReference type="SUPFAM" id="SSF51556">
    <property type="entry name" value="Metallo-dependent hydrolases"/>
    <property type="match status" value="1"/>
</dbReference>
<evidence type="ECO:0000259" key="7">
    <source>
        <dbReference type="Pfam" id="PF00962"/>
    </source>
</evidence>
<evidence type="ECO:0000256" key="5">
    <source>
        <dbReference type="ARBA" id="ARBA00022801"/>
    </source>
</evidence>
<dbReference type="Gene3D" id="3.20.20.140">
    <property type="entry name" value="Metal-dependent hydrolases"/>
    <property type="match status" value="1"/>
</dbReference>
<dbReference type="Proteomes" id="UP001209654">
    <property type="component" value="Unassembled WGS sequence"/>
</dbReference>
<dbReference type="InterPro" id="IPR001365">
    <property type="entry name" value="A_deaminase_dom"/>
</dbReference>
<dbReference type="InterPro" id="IPR006330">
    <property type="entry name" value="Ado/ade_deaminase"/>
</dbReference>
<evidence type="ECO:0000313" key="9">
    <source>
        <dbReference type="Proteomes" id="UP001209654"/>
    </source>
</evidence>
<accession>A0ABQ5MNU9</accession>
<keyword evidence="6" id="KW-0862">Zinc</keyword>
<dbReference type="Pfam" id="PF00962">
    <property type="entry name" value="A_deaminase"/>
    <property type="match status" value="1"/>
</dbReference>
<evidence type="ECO:0000256" key="1">
    <source>
        <dbReference type="ARBA" id="ARBA00001947"/>
    </source>
</evidence>
<dbReference type="EMBL" id="BRVS01000001">
    <property type="protein sequence ID" value="GLB65668.1"/>
    <property type="molecule type" value="Genomic_DNA"/>
</dbReference>
<comment type="caution">
    <text evidence="8">The sequence shown here is derived from an EMBL/GenBank/DDBJ whole genome shotgun (WGS) entry which is preliminary data.</text>
</comment>
<organism evidence="8 9">
    <name type="scientific">Arthrobacter mangrovi</name>
    <dbReference type="NCBI Taxonomy" id="2966350"/>
    <lineage>
        <taxon>Bacteria</taxon>
        <taxon>Bacillati</taxon>
        <taxon>Actinomycetota</taxon>
        <taxon>Actinomycetes</taxon>
        <taxon>Micrococcales</taxon>
        <taxon>Micrococcaceae</taxon>
        <taxon>Arthrobacter</taxon>
    </lineage>
</organism>
<dbReference type="EC" id="3.5.4.4" evidence="3"/>
<proteinExistence type="inferred from homology"/>